<dbReference type="EMBL" id="MIMU01000140">
    <property type="protein sequence ID" value="OTA81412.1"/>
    <property type="molecule type" value="Genomic_DNA"/>
</dbReference>
<comment type="caution">
    <text evidence="1">The sequence shown here is derived from an EMBL/GenBank/DDBJ whole genome shotgun (WGS) entry which is preliminary data.</text>
</comment>
<dbReference type="AlphaFoldDB" id="A0A1Y2UFK5"/>
<protein>
    <submittedName>
        <fullName evidence="1">Uncharacterized protein</fullName>
    </submittedName>
</protein>
<reference evidence="2 3" key="2">
    <citation type="submission" date="2016-09" db="EMBL/GenBank/DDBJ databases">
        <title>Lactobacillus reuteri KLR3006, genome sequencing and assembly.</title>
        <authorList>
            <person name="Lee J.-Y."/>
            <person name="Kim E.B."/>
            <person name="Choi Y.-J."/>
        </authorList>
    </citation>
    <scope>NUCLEOTIDE SEQUENCE [LARGE SCALE GENOMIC DNA]</scope>
    <source>
        <strain evidence="2 3">KLR3006</strain>
    </source>
</reference>
<reference evidence="1 4" key="1">
    <citation type="submission" date="2016-09" db="EMBL/GenBank/DDBJ databases">
        <title>Lactobacillus reuteri KLR3005, genome sequencing and assembly.</title>
        <authorList>
            <person name="Lee J.-Y."/>
            <person name="Kim E.B."/>
            <person name="Choi Y.-J."/>
        </authorList>
    </citation>
    <scope>NUCLEOTIDE SEQUENCE [LARGE SCALE GENOMIC DNA]</scope>
    <source>
        <strain evidence="1 4">KLR3005</strain>
    </source>
</reference>
<evidence type="ECO:0000313" key="3">
    <source>
        <dbReference type="Proteomes" id="UP000194219"/>
    </source>
</evidence>
<sequence>MISNEKLFGTLYIVDDRQLYLVKEAGRELDLADWEDLTSEYGRINCDDAVYPDGIEDEVETTKTECGVDEAKAVLDLNEEDAHYYSINNRIAKNLRSQIERLVKQYDKLHKFDLNYSGIVVTDVEYQALMKLSNGCLIALLLCAYDGDRKTNGRGSCNNWNQYDGKSVKLTDIKNWKDLVIDRDLTTDDLKKCDSEFLKAYQQLKPTLHEFKLNYKLPQQVDYSVNCLGDRQDKFIDALAAQLTDEEYHELAHQLHGTKSEFDGEDDGEVHLDYADHNYKKYYTVKASLYRGIFWRTIAQLDQFDQFNKPGVLYKPNIFY</sequence>
<evidence type="ECO:0000313" key="1">
    <source>
        <dbReference type="EMBL" id="OTA81412.1"/>
    </source>
</evidence>
<gene>
    <name evidence="1" type="ORF">BHL82_09890</name>
    <name evidence="2" type="ORF">BHL83_09460</name>
</gene>
<dbReference type="EMBL" id="MIMV01000242">
    <property type="protein sequence ID" value="OTA81718.1"/>
    <property type="molecule type" value="Genomic_DNA"/>
</dbReference>
<proteinExistence type="predicted"/>
<dbReference type="RefSeq" id="WP_086136094.1">
    <property type="nucleotide sequence ID" value="NZ_MIMF01000385.1"/>
</dbReference>
<accession>A0A1Y2UFK5</accession>
<dbReference type="Proteomes" id="UP000194219">
    <property type="component" value="Unassembled WGS sequence"/>
</dbReference>
<name>A0A1Y2UFK5_LIMRT</name>
<evidence type="ECO:0000313" key="2">
    <source>
        <dbReference type="EMBL" id="OTA81718.1"/>
    </source>
</evidence>
<evidence type="ECO:0000313" key="4">
    <source>
        <dbReference type="Proteomes" id="UP000194286"/>
    </source>
</evidence>
<dbReference type="Proteomes" id="UP000194286">
    <property type="component" value="Unassembled WGS sequence"/>
</dbReference>
<organism evidence="1 4">
    <name type="scientific">Limosilactobacillus reuteri</name>
    <name type="common">Lactobacillus reuteri</name>
    <dbReference type="NCBI Taxonomy" id="1598"/>
    <lineage>
        <taxon>Bacteria</taxon>
        <taxon>Bacillati</taxon>
        <taxon>Bacillota</taxon>
        <taxon>Bacilli</taxon>
        <taxon>Lactobacillales</taxon>
        <taxon>Lactobacillaceae</taxon>
        <taxon>Limosilactobacillus</taxon>
    </lineage>
</organism>